<dbReference type="PANTHER" id="PTHR11804:SF84">
    <property type="entry name" value="SACCHAROLYSIN"/>
    <property type="match status" value="1"/>
</dbReference>
<gene>
    <name evidence="9" type="primary">pepF</name>
    <name evidence="9" type="ORF">IFK94_00795</name>
</gene>
<dbReference type="Pfam" id="PF01432">
    <property type="entry name" value="Peptidase_M3"/>
    <property type="match status" value="1"/>
</dbReference>
<feature type="domain" description="Peptidase M3A/M3B catalytic" evidence="7">
    <location>
        <begin position="199"/>
        <end position="584"/>
    </location>
</feature>
<protein>
    <recommendedName>
        <fullName evidence="6">Oligopeptidase F</fullName>
        <ecNumber evidence="6">3.4.24.-</ecNumber>
    </recommendedName>
</protein>
<dbReference type="NCBIfam" id="TIGR00181">
    <property type="entry name" value="pepF"/>
    <property type="match status" value="1"/>
</dbReference>
<reference evidence="9 10" key="1">
    <citation type="submission" date="2020-08" db="EMBL/GenBank/DDBJ databases">
        <title>Acidobacteriota in marine sediments use diverse sulfur dissimilation pathways.</title>
        <authorList>
            <person name="Wasmund K."/>
        </authorList>
    </citation>
    <scope>NUCLEOTIDE SEQUENCE [LARGE SCALE GENOMIC DNA]</scope>
    <source>
        <strain evidence="9">MAG AM4</strain>
    </source>
</reference>
<dbReference type="GO" id="GO:0046872">
    <property type="term" value="F:metal ion binding"/>
    <property type="evidence" value="ECO:0007669"/>
    <property type="project" value="UniProtKB-UniRule"/>
</dbReference>
<comment type="function">
    <text evidence="6">Has oligopeptidase activity and degrades a variety of small bioactive peptides.</text>
</comment>
<dbReference type="SUPFAM" id="SSF55486">
    <property type="entry name" value="Metalloproteases ('zincins'), catalytic domain"/>
    <property type="match status" value="1"/>
</dbReference>
<evidence type="ECO:0000256" key="6">
    <source>
        <dbReference type="RuleBase" id="RU368091"/>
    </source>
</evidence>
<evidence type="ECO:0000256" key="5">
    <source>
        <dbReference type="ARBA" id="ARBA00023049"/>
    </source>
</evidence>
<dbReference type="PANTHER" id="PTHR11804">
    <property type="entry name" value="PROTEASE M3 THIMET OLIGOPEPTIDASE-RELATED"/>
    <property type="match status" value="1"/>
</dbReference>
<dbReference type="Gene3D" id="1.10.287.830">
    <property type="entry name" value="putative peptidase helix hairpin domain like"/>
    <property type="match status" value="1"/>
</dbReference>
<dbReference type="GO" id="GO:0006508">
    <property type="term" value="P:proteolysis"/>
    <property type="evidence" value="ECO:0007669"/>
    <property type="project" value="UniProtKB-KW"/>
</dbReference>
<evidence type="ECO:0000256" key="3">
    <source>
        <dbReference type="ARBA" id="ARBA00022801"/>
    </source>
</evidence>
<evidence type="ECO:0000256" key="4">
    <source>
        <dbReference type="ARBA" id="ARBA00022833"/>
    </source>
</evidence>
<dbReference type="CDD" id="cd09608">
    <property type="entry name" value="M3B_PepF"/>
    <property type="match status" value="1"/>
</dbReference>
<proteinExistence type="inferred from homology"/>
<keyword evidence="2 6" id="KW-0479">Metal-binding</keyword>
<evidence type="ECO:0000313" key="9">
    <source>
        <dbReference type="EMBL" id="MBD3866638.1"/>
    </source>
</evidence>
<dbReference type="GO" id="GO:0004222">
    <property type="term" value="F:metalloendopeptidase activity"/>
    <property type="evidence" value="ECO:0007669"/>
    <property type="project" value="UniProtKB-UniRule"/>
</dbReference>
<keyword evidence="4 6" id="KW-0862">Zinc</keyword>
<dbReference type="Gene3D" id="1.20.140.70">
    <property type="entry name" value="Oligopeptidase f, N-terminal domain"/>
    <property type="match status" value="1"/>
</dbReference>
<evidence type="ECO:0000256" key="2">
    <source>
        <dbReference type="ARBA" id="ARBA00022723"/>
    </source>
</evidence>
<dbReference type="InterPro" id="IPR001567">
    <property type="entry name" value="Pept_M3A_M3B_dom"/>
</dbReference>
<keyword evidence="3 6" id="KW-0378">Hydrolase</keyword>
<keyword evidence="5 6" id="KW-0482">Metalloprotease</keyword>
<evidence type="ECO:0000313" key="10">
    <source>
        <dbReference type="Proteomes" id="UP000648239"/>
    </source>
</evidence>
<dbReference type="AlphaFoldDB" id="A0A8J6XYK3"/>
<dbReference type="Gene3D" id="1.10.1370.20">
    <property type="entry name" value="Oligoendopeptidase f, C-terminal domain"/>
    <property type="match status" value="1"/>
</dbReference>
<comment type="similarity">
    <text evidence="6">Belongs to the peptidase M3B family.</text>
</comment>
<sequence>MTVTQADTWNLADLFESDKAFHAAKDEVRGRLGAIEPFKGRLDESAKTLLGALACMDDLGRELSRLHAYASMRSDSDTRVQGCQAMRQEIGLIWNDLSRRASWLRPEILAMDEDTLDGFLGQEPGLAPYRFYLEDLARKKTHVLSPEEENILAAAGLVTSAAPSLYNIFHDAELPRETITLSTGVEVELTPAEFTRYRSTNVREDRKALYEGFFKAYTNFRGTLGQNLYEGLKSHVFRSRTRGYDSCLGAALDDDNVPELVYTNLVDQMRLALPLLHRYIGLRGRALKLEKQQYYDRHSPLVASDNRRFTPDEAAGWVKRSMEPLGAAYADALGSCFEERWIDWNAAPGKRSGAYSSGAAYDVHPFILMNFNGDYDSVSTLTHEVGHAIHSWFSNKAQPHATADYSIFVAEVASTFNEALLNAAMLEDAKNSGDTEQELFLLGSILDGLRATLFRQTMFAEFELRIHQEAEKDLPLTGDRLSEMYLELLRTYQGHDQGLIEVDELYSVEWAAVPHFYYDFYVYQYATGIIAAISLSEAVRDQRPGAVERYLLFLQSGGSKHPLELLRCAGVDLESPQPYDDAMNAMTRYMDRLETLLRQNGL</sequence>
<dbReference type="Proteomes" id="UP000648239">
    <property type="component" value="Unassembled WGS sequence"/>
</dbReference>
<accession>A0A8J6XYK3</accession>
<dbReference type="InterPro" id="IPR013647">
    <property type="entry name" value="OligopepF_N_dom"/>
</dbReference>
<dbReference type="EC" id="3.4.24.-" evidence="6"/>
<comment type="cofactor">
    <cofactor evidence="6">
        <name>Zn(2+)</name>
        <dbReference type="ChEBI" id="CHEBI:29105"/>
    </cofactor>
    <text evidence="6">Binds 1 zinc ion.</text>
</comment>
<evidence type="ECO:0000259" key="7">
    <source>
        <dbReference type="Pfam" id="PF01432"/>
    </source>
</evidence>
<feature type="domain" description="Oligopeptidase F N-terminal" evidence="8">
    <location>
        <begin position="107"/>
        <end position="174"/>
    </location>
</feature>
<evidence type="ECO:0000256" key="1">
    <source>
        <dbReference type="ARBA" id="ARBA00022670"/>
    </source>
</evidence>
<dbReference type="GO" id="GO:0006518">
    <property type="term" value="P:peptide metabolic process"/>
    <property type="evidence" value="ECO:0007669"/>
    <property type="project" value="TreeGrafter"/>
</dbReference>
<name>A0A8J6XYK3_9BACT</name>
<dbReference type="InterPro" id="IPR042088">
    <property type="entry name" value="OligoPept_F_C"/>
</dbReference>
<comment type="caution">
    <text evidence="9">The sequence shown here is derived from an EMBL/GenBank/DDBJ whole genome shotgun (WGS) entry which is preliminary data.</text>
</comment>
<keyword evidence="1 6" id="KW-0645">Protease</keyword>
<dbReference type="EMBL" id="JACXWD010000001">
    <property type="protein sequence ID" value="MBD3866638.1"/>
    <property type="molecule type" value="Genomic_DNA"/>
</dbReference>
<organism evidence="9 10">
    <name type="scientific">Candidatus Polarisedimenticola svalbardensis</name>
    <dbReference type="NCBI Taxonomy" id="2886004"/>
    <lineage>
        <taxon>Bacteria</taxon>
        <taxon>Pseudomonadati</taxon>
        <taxon>Acidobacteriota</taxon>
        <taxon>Candidatus Polarisedimenticolia</taxon>
        <taxon>Candidatus Polarisedimenticolales</taxon>
        <taxon>Candidatus Polarisedimenticolaceae</taxon>
        <taxon>Candidatus Polarisedimenticola</taxon>
    </lineage>
</organism>
<dbReference type="InterPro" id="IPR045090">
    <property type="entry name" value="Pept_M3A_M3B"/>
</dbReference>
<evidence type="ECO:0000259" key="8">
    <source>
        <dbReference type="Pfam" id="PF08439"/>
    </source>
</evidence>
<dbReference type="Pfam" id="PF08439">
    <property type="entry name" value="Peptidase_M3_N"/>
    <property type="match status" value="1"/>
</dbReference>
<dbReference type="InterPro" id="IPR004438">
    <property type="entry name" value="Peptidase_M3B"/>
</dbReference>